<dbReference type="Proteomes" id="UP000018418">
    <property type="component" value="Unassembled WGS sequence"/>
</dbReference>
<comment type="caution">
    <text evidence="1">The sequence shown here is derived from an EMBL/GenBank/DDBJ whole genome shotgun (WGS) entry which is preliminary data.</text>
</comment>
<keyword evidence="2" id="KW-1185">Reference proteome</keyword>
<organism evidence="1 2">
    <name type="scientific">Acinetobacter brisouii CIP 110357</name>
    <dbReference type="NCBI Taxonomy" id="1341683"/>
    <lineage>
        <taxon>Bacteria</taxon>
        <taxon>Pseudomonadati</taxon>
        <taxon>Pseudomonadota</taxon>
        <taxon>Gammaproteobacteria</taxon>
        <taxon>Moraxellales</taxon>
        <taxon>Moraxellaceae</taxon>
        <taxon>Acinetobacter</taxon>
    </lineage>
</organism>
<accession>V2US80</accession>
<evidence type="ECO:0000313" key="2">
    <source>
        <dbReference type="Proteomes" id="UP000018418"/>
    </source>
</evidence>
<dbReference type="RefSeq" id="WP_004899736.1">
    <property type="nucleotide sequence ID" value="NZ_BBTI01000002.1"/>
</dbReference>
<sequence length="47" mass="5503">MQESERDKDRPSSLIELLVDICFEFLPNLVMGIFRPIAHFLGEVFHL</sequence>
<evidence type="ECO:0000313" key="1">
    <source>
        <dbReference type="EMBL" id="ESK51471.1"/>
    </source>
</evidence>
<name>V2US80_9GAMM</name>
<gene>
    <name evidence="1" type="ORF">P255_01986</name>
</gene>
<reference evidence="1 2" key="1">
    <citation type="submission" date="2013-10" db="EMBL/GenBank/DDBJ databases">
        <title>The Genome Sequence of Acinetobacter brisouii CIP 110357.</title>
        <authorList>
            <consortium name="The Broad Institute Genomics Platform"/>
            <consortium name="The Broad Institute Genome Sequencing Center for Infectious Disease"/>
            <person name="Cerqueira G."/>
            <person name="Feldgarden M."/>
            <person name="Courvalin P."/>
            <person name="Grillot-Courvalin C."/>
            <person name="Clermont D."/>
            <person name="Rocha E."/>
            <person name="Yoon E.-J."/>
            <person name="Nemec A."/>
            <person name="Young S.K."/>
            <person name="Zeng Q."/>
            <person name="Gargeya S."/>
            <person name="Fitzgerald M."/>
            <person name="Abouelleil A."/>
            <person name="Alvarado L."/>
            <person name="Berlin A.M."/>
            <person name="Chapman S.B."/>
            <person name="Gainer-Dewar J."/>
            <person name="Goldberg J."/>
            <person name="Gnerre S."/>
            <person name="Griggs A."/>
            <person name="Gujja S."/>
            <person name="Hansen M."/>
            <person name="Howarth C."/>
            <person name="Imamovic A."/>
            <person name="Ireland A."/>
            <person name="Larimer J."/>
            <person name="McCowan C."/>
            <person name="Murphy C."/>
            <person name="Pearson M."/>
            <person name="Poon T.W."/>
            <person name="Priest M."/>
            <person name="Roberts A."/>
            <person name="Saif S."/>
            <person name="Shea T."/>
            <person name="Sykes S."/>
            <person name="Wortman J."/>
            <person name="Nusbaum C."/>
            <person name="Birren B."/>
        </authorList>
    </citation>
    <scope>NUCLEOTIDE SEQUENCE [LARGE SCALE GENOMIC DNA]</scope>
    <source>
        <strain evidence="1 2">CIP 110357</strain>
    </source>
</reference>
<dbReference type="EMBL" id="AYEU01000006">
    <property type="protein sequence ID" value="ESK51471.1"/>
    <property type="molecule type" value="Genomic_DNA"/>
</dbReference>
<dbReference type="AlphaFoldDB" id="V2US80"/>
<dbReference type="HOGENOM" id="CLU_3163452_0_0_6"/>
<proteinExistence type="predicted"/>
<protein>
    <submittedName>
        <fullName evidence="1">Uncharacterized protein</fullName>
    </submittedName>
</protein>